<reference evidence="1 2" key="1">
    <citation type="submission" date="2016-11" db="EMBL/GenBank/DDBJ databases">
        <authorList>
            <person name="Jaros S."/>
            <person name="Januszkiewicz K."/>
            <person name="Wedrychowicz H."/>
        </authorList>
    </citation>
    <scope>NUCLEOTIDE SEQUENCE [LARGE SCALE GENOMIC DNA]</scope>
    <source>
        <strain evidence="1 2">DSM 13106</strain>
    </source>
</reference>
<dbReference type="RefSeq" id="WP_199228922.1">
    <property type="nucleotide sequence ID" value="NZ_FQXR01000006.1"/>
</dbReference>
<dbReference type="InterPro" id="IPR018540">
    <property type="entry name" value="Spo0E-like"/>
</dbReference>
<dbReference type="GO" id="GO:0046983">
    <property type="term" value="F:protein dimerization activity"/>
    <property type="evidence" value="ECO:0007669"/>
    <property type="project" value="InterPro"/>
</dbReference>
<dbReference type="Gene3D" id="4.10.280.10">
    <property type="entry name" value="Helix-loop-helix DNA-binding domain"/>
    <property type="match status" value="1"/>
</dbReference>
<dbReference type="AlphaFoldDB" id="A0A1M5XA40"/>
<accession>A0A1M5XA40</accession>
<dbReference type="EMBL" id="FQXR01000006">
    <property type="protein sequence ID" value="SHH96428.1"/>
    <property type="molecule type" value="Genomic_DNA"/>
</dbReference>
<dbReference type="GO" id="GO:0043937">
    <property type="term" value="P:regulation of sporulation"/>
    <property type="evidence" value="ECO:0007669"/>
    <property type="project" value="InterPro"/>
</dbReference>
<dbReference type="Proteomes" id="UP000184389">
    <property type="component" value="Unassembled WGS sequence"/>
</dbReference>
<proteinExistence type="predicted"/>
<name>A0A1M5XA40_9FIRM</name>
<dbReference type="InterPro" id="IPR037208">
    <property type="entry name" value="Spo0E-like_sf"/>
</dbReference>
<dbReference type="Pfam" id="PF09388">
    <property type="entry name" value="SpoOE-like"/>
    <property type="match status" value="1"/>
</dbReference>
<dbReference type="InterPro" id="IPR036638">
    <property type="entry name" value="HLH_DNA-bd_sf"/>
</dbReference>
<gene>
    <name evidence="1" type="ORF">SAMN02745180_01581</name>
</gene>
<dbReference type="SUPFAM" id="SSF140500">
    <property type="entry name" value="BAS1536-like"/>
    <property type="match status" value="1"/>
</dbReference>
<keyword evidence="2" id="KW-1185">Reference proteome</keyword>
<evidence type="ECO:0000313" key="2">
    <source>
        <dbReference type="Proteomes" id="UP000184389"/>
    </source>
</evidence>
<organism evidence="1 2">
    <name type="scientific">Sporanaerobacter acetigenes DSM 13106</name>
    <dbReference type="NCBI Taxonomy" id="1123281"/>
    <lineage>
        <taxon>Bacteria</taxon>
        <taxon>Bacillati</taxon>
        <taxon>Bacillota</taxon>
        <taxon>Tissierellia</taxon>
        <taxon>Tissierellales</taxon>
        <taxon>Sporanaerobacteraceae</taxon>
        <taxon>Sporanaerobacter</taxon>
    </lineage>
</organism>
<protein>
    <submittedName>
        <fullName evidence="1">Spo0E like sporulation regulatory protein</fullName>
    </submittedName>
</protein>
<sequence>MNKKDKVEMTRSILNNAMNMNLNKEIILKISQKLDQCIYEYYEENDEREKK</sequence>
<evidence type="ECO:0000313" key="1">
    <source>
        <dbReference type="EMBL" id="SHH96428.1"/>
    </source>
</evidence>